<accession>A0A518VBF7</accession>
<sequence length="66" mass="8063">MFNLQDLVELERLVEWEIKTRRKRSINYSNNSIFGKQLEEDSKKEILKYERLKVKINDLISEFSKE</sequence>
<dbReference type="AlphaFoldDB" id="A0A518VBF7"/>
<keyword evidence="2" id="KW-1185">Reference proteome</keyword>
<dbReference type="Proteomes" id="UP000319432">
    <property type="component" value="Chromosome"/>
</dbReference>
<evidence type="ECO:0000313" key="2">
    <source>
        <dbReference type="Proteomes" id="UP000319432"/>
    </source>
</evidence>
<evidence type="ECO:0000313" key="1">
    <source>
        <dbReference type="EMBL" id="QDX94328.1"/>
    </source>
</evidence>
<name>A0A518VBF7_BRELA</name>
<organism evidence="1 2">
    <name type="scientific">Brevibacillus laterosporus</name>
    <name type="common">Bacillus laterosporus</name>
    <dbReference type="NCBI Taxonomy" id="1465"/>
    <lineage>
        <taxon>Bacteria</taxon>
        <taxon>Bacillati</taxon>
        <taxon>Bacillota</taxon>
        <taxon>Bacilli</taxon>
        <taxon>Bacillales</taxon>
        <taxon>Paenibacillaceae</taxon>
        <taxon>Brevibacillus</taxon>
    </lineage>
</organism>
<protein>
    <submittedName>
        <fullName evidence="1">Uncharacterized protein</fullName>
    </submittedName>
</protein>
<gene>
    <name evidence="1" type="ORF">EEL30_19805</name>
</gene>
<proteinExistence type="predicted"/>
<reference evidence="1 2" key="1">
    <citation type="submission" date="2018-11" db="EMBL/GenBank/DDBJ databases">
        <title>Phylogenetic determinants of toxin gene distribution in genomes of Brevibacillus laterosporus.</title>
        <authorList>
            <person name="Glare T.R."/>
            <person name="Durrant A."/>
            <person name="Berry C."/>
            <person name="Palma L."/>
            <person name="Ormskirk M."/>
            <person name="Cox M.O."/>
        </authorList>
    </citation>
    <scope>NUCLEOTIDE SEQUENCE [LARGE SCALE GENOMIC DNA]</scope>
    <source>
        <strain evidence="1 2">1821L</strain>
    </source>
</reference>
<dbReference type="EMBL" id="CP033464">
    <property type="protein sequence ID" value="QDX94328.1"/>
    <property type="molecule type" value="Genomic_DNA"/>
</dbReference>